<comment type="caution">
    <text evidence="2">The sequence shown here is derived from an EMBL/GenBank/DDBJ whole genome shotgun (WGS) entry which is preliminary data.</text>
</comment>
<dbReference type="Proteomes" id="UP000621500">
    <property type="component" value="Unassembled WGS sequence"/>
</dbReference>
<name>A0ABQ4F129_9ACTN</name>
<proteinExistence type="predicted"/>
<protein>
    <submittedName>
        <fullName evidence="2">Uncharacterized protein</fullName>
    </submittedName>
</protein>
<gene>
    <name evidence="2" type="ORF">Pma05_71980</name>
</gene>
<dbReference type="EMBL" id="BONX01000056">
    <property type="protein sequence ID" value="GIH00626.1"/>
    <property type="molecule type" value="Genomic_DNA"/>
</dbReference>
<reference evidence="2 3" key="1">
    <citation type="submission" date="2021-01" db="EMBL/GenBank/DDBJ databases">
        <title>Whole genome shotgun sequence of Plantactinospora mayteni NBRC 109088.</title>
        <authorList>
            <person name="Komaki H."/>
            <person name="Tamura T."/>
        </authorList>
    </citation>
    <scope>NUCLEOTIDE SEQUENCE [LARGE SCALE GENOMIC DNA]</scope>
    <source>
        <strain evidence="2 3">NBRC 109088</strain>
    </source>
</reference>
<feature type="compositionally biased region" description="Basic residues" evidence="1">
    <location>
        <begin position="1"/>
        <end position="12"/>
    </location>
</feature>
<evidence type="ECO:0000313" key="3">
    <source>
        <dbReference type="Proteomes" id="UP000621500"/>
    </source>
</evidence>
<evidence type="ECO:0000313" key="2">
    <source>
        <dbReference type="EMBL" id="GIH00626.1"/>
    </source>
</evidence>
<organism evidence="2 3">
    <name type="scientific">Plantactinospora mayteni</name>
    <dbReference type="NCBI Taxonomy" id="566021"/>
    <lineage>
        <taxon>Bacteria</taxon>
        <taxon>Bacillati</taxon>
        <taxon>Actinomycetota</taxon>
        <taxon>Actinomycetes</taxon>
        <taxon>Micromonosporales</taxon>
        <taxon>Micromonosporaceae</taxon>
        <taxon>Plantactinospora</taxon>
    </lineage>
</organism>
<accession>A0ABQ4F129</accession>
<feature type="region of interest" description="Disordered" evidence="1">
    <location>
        <begin position="1"/>
        <end position="26"/>
    </location>
</feature>
<keyword evidence="3" id="KW-1185">Reference proteome</keyword>
<sequence>MVNRRLGHRTRVPRLGGQPNPAPGLNGVVLPGALQRIREHCLPLEFQRVQEATGQGSFVGKILIFEREAIPDRTAVILIREPIGF</sequence>
<evidence type="ECO:0000256" key="1">
    <source>
        <dbReference type="SAM" id="MobiDB-lite"/>
    </source>
</evidence>